<gene>
    <name evidence="3" type="ORF">CRM22_000663</name>
</gene>
<feature type="region of interest" description="Disordered" evidence="1">
    <location>
        <begin position="270"/>
        <end position="314"/>
    </location>
</feature>
<dbReference type="InterPro" id="IPR058771">
    <property type="entry name" value="PWI_CCDC43"/>
</dbReference>
<name>A0A4S2ME89_OPIFE</name>
<evidence type="ECO:0000256" key="1">
    <source>
        <dbReference type="SAM" id="MobiDB-lite"/>
    </source>
</evidence>
<protein>
    <recommendedName>
        <fullName evidence="2">CCDC43 PWI-like domain-containing protein</fullName>
    </recommendedName>
</protein>
<feature type="region of interest" description="Disordered" evidence="1">
    <location>
        <begin position="189"/>
        <end position="225"/>
    </location>
</feature>
<organism evidence="3 4">
    <name type="scientific">Opisthorchis felineus</name>
    <dbReference type="NCBI Taxonomy" id="147828"/>
    <lineage>
        <taxon>Eukaryota</taxon>
        <taxon>Metazoa</taxon>
        <taxon>Spiralia</taxon>
        <taxon>Lophotrochozoa</taxon>
        <taxon>Platyhelminthes</taxon>
        <taxon>Trematoda</taxon>
        <taxon>Digenea</taxon>
        <taxon>Opisthorchiida</taxon>
        <taxon>Opisthorchiata</taxon>
        <taxon>Opisthorchiidae</taxon>
        <taxon>Opisthorchis</taxon>
    </lineage>
</organism>
<evidence type="ECO:0000313" key="3">
    <source>
        <dbReference type="EMBL" id="TGZ74913.1"/>
    </source>
</evidence>
<evidence type="ECO:0000259" key="2">
    <source>
        <dbReference type="Pfam" id="PF26091"/>
    </source>
</evidence>
<sequence>MPDESDSQSWLKSYFQSIPHELDVDVISEYISVILEEADASESSLCTEIESLLSAYLTDDVGKKCSSEIVRHFVQHRGQCSATSVERSTSDVDPAARDTGDGDLLLKMEEQMRALMQADYEKQLKEAETRALEHRNTRDAYTTAVLRDAGVAGYQGDSETENDVEIAITNAAFQATQLLDAGGSSTLAVSPELHGASESTEDAVESDLDLQDLEDKSGYGNKDSIKPGTVEDALSVLNPALFGSSGAKQAFPPGAVRLPTPGPRPMGFRLSGATPTPAVSIPNRVENSRVTSEEDPSVLGSSQRKKKQPASKHIAKVGAFAEAKGKADSKRTTSAVHTAVRARQEEMASFLFSDSDEHEDPGSLPEGCKNRELVITTERKNREVAAQSYAQRRAEERINREQQLTEQAKRKQAAQQKAQKVERRR</sequence>
<feature type="compositionally biased region" description="Basic residues" evidence="1">
    <location>
        <begin position="303"/>
        <end position="314"/>
    </location>
</feature>
<reference evidence="3 4" key="1">
    <citation type="journal article" date="2019" name="BMC Genomics">
        <title>New insights from Opisthorchis felineus genome: update on genomics of the epidemiologically important liver flukes.</title>
        <authorList>
            <person name="Ershov N.I."/>
            <person name="Mordvinov V.A."/>
            <person name="Prokhortchouk E.B."/>
            <person name="Pakharukova M.Y."/>
            <person name="Gunbin K.V."/>
            <person name="Ustyantsev K."/>
            <person name="Genaev M.A."/>
            <person name="Blinov A.G."/>
            <person name="Mazur A."/>
            <person name="Boulygina E."/>
            <person name="Tsygankova S."/>
            <person name="Khrameeva E."/>
            <person name="Chekanov N."/>
            <person name="Fan G."/>
            <person name="Xiao A."/>
            <person name="Zhang H."/>
            <person name="Xu X."/>
            <person name="Yang H."/>
            <person name="Solovyev V."/>
            <person name="Lee S.M."/>
            <person name="Liu X."/>
            <person name="Afonnikov D.A."/>
            <person name="Skryabin K.G."/>
        </authorList>
    </citation>
    <scope>NUCLEOTIDE SEQUENCE [LARGE SCALE GENOMIC DNA]</scope>
    <source>
        <strain evidence="3">AK-0245</strain>
        <tissue evidence="3">Whole organism</tissue>
    </source>
</reference>
<feature type="compositionally biased region" description="Acidic residues" evidence="1">
    <location>
        <begin position="199"/>
        <end position="212"/>
    </location>
</feature>
<dbReference type="OrthoDB" id="6271981at2759"/>
<accession>A0A4S2ME89</accession>
<feature type="region of interest" description="Disordered" evidence="1">
    <location>
        <begin position="383"/>
        <end position="425"/>
    </location>
</feature>
<proteinExistence type="predicted"/>
<keyword evidence="4" id="KW-1185">Reference proteome</keyword>
<dbReference type="Proteomes" id="UP000308267">
    <property type="component" value="Unassembled WGS sequence"/>
</dbReference>
<dbReference type="AlphaFoldDB" id="A0A4S2ME89"/>
<evidence type="ECO:0000313" key="4">
    <source>
        <dbReference type="Proteomes" id="UP000308267"/>
    </source>
</evidence>
<dbReference type="Pfam" id="PF26091">
    <property type="entry name" value="PWI_CCDC43"/>
    <property type="match status" value="1"/>
</dbReference>
<feature type="domain" description="CCDC43 PWI-like" evidence="2">
    <location>
        <begin position="3"/>
        <end position="77"/>
    </location>
</feature>
<comment type="caution">
    <text evidence="3">The sequence shown here is derived from an EMBL/GenBank/DDBJ whole genome shotgun (WGS) entry which is preliminary data.</text>
</comment>
<dbReference type="EMBL" id="SJOL01001349">
    <property type="protein sequence ID" value="TGZ74913.1"/>
    <property type="molecule type" value="Genomic_DNA"/>
</dbReference>
<feature type="region of interest" description="Disordered" evidence="1">
    <location>
        <begin position="350"/>
        <end position="371"/>
    </location>
</feature>